<dbReference type="InterPro" id="IPR055560">
    <property type="entry name" value="DUF7136"/>
</dbReference>
<name>B2AEY4_PODAN</name>
<dbReference type="VEuPathDB" id="FungiDB:PODANS_5_1140"/>
<keyword evidence="1" id="KW-0732">Signal</keyword>
<reference evidence="3" key="2">
    <citation type="submission" date="2008-07" db="EMBL/GenBank/DDBJ databases">
        <authorList>
            <person name="Genoscope - CEA"/>
        </authorList>
    </citation>
    <scope>NUCLEOTIDE SEQUENCE</scope>
    <source>
        <strain evidence="3">S mat+</strain>
    </source>
</reference>
<feature type="chain" id="PRO_5007638548" evidence="1">
    <location>
        <begin position="22"/>
        <end position="262"/>
    </location>
</feature>
<dbReference type="HOGENOM" id="CLU_058866_1_0_1"/>
<organism evidence="3">
    <name type="scientific">Podospora anserina (strain S / ATCC MYA-4624 / DSM 980 / FGSC 10383)</name>
    <name type="common">Pleurage anserina</name>
    <dbReference type="NCBI Taxonomy" id="515849"/>
    <lineage>
        <taxon>Eukaryota</taxon>
        <taxon>Fungi</taxon>
        <taxon>Dikarya</taxon>
        <taxon>Ascomycota</taxon>
        <taxon>Pezizomycotina</taxon>
        <taxon>Sordariomycetes</taxon>
        <taxon>Sordariomycetidae</taxon>
        <taxon>Sordariales</taxon>
        <taxon>Podosporaceae</taxon>
        <taxon>Podospora</taxon>
        <taxon>Podospora anserina</taxon>
    </lineage>
</organism>
<feature type="domain" description="DUF7136" evidence="2">
    <location>
        <begin position="21"/>
        <end position="228"/>
    </location>
</feature>
<dbReference type="eggNOG" id="ENOG502SP4D">
    <property type="taxonomic scope" value="Eukaryota"/>
</dbReference>
<dbReference type="RefSeq" id="XP_001904223.1">
    <property type="nucleotide sequence ID" value="XM_001904188.1"/>
</dbReference>
<dbReference type="GeneID" id="6188203"/>
<dbReference type="OrthoDB" id="4584730at2759"/>
<reference evidence="4" key="4">
    <citation type="submission" date="2015-04" db="EMBL/GenBank/DDBJ databases">
        <title>Maintaining two mating types: Structure of the mating type locus and its role in heterokaryosis in Podospora anserina.</title>
        <authorList>
            <person name="Grognet P."/>
            <person name="Bidard F."/>
            <person name="Kuchly C."/>
            <person name="Chan Ho Tong L."/>
            <person name="Coppin E."/>
            <person name="Ait Benkhali J."/>
            <person name="Couloux A."/>
            <person name="Wincker P."/>
            <person name="Debuchy R."/>
            <person name="Silar P."/>
        </authorList>
    </citation>
    <scope>NUCLEOTIDE SEQUENCE</scope>
</reference>
<dbReference type="Pfam" id="PF23584">
    <property type="entry name" value="DUF7136"/>
    <property type="match status" value="1"/>
</dbReference>
<sequence>MRLLVGTLWPLLGVFGAITHAANVMEVDLVFPRNETYTTDQQMPVVFAIRNAQLGPLLQPSISYQVRNISDLGQSGPSNHHLFLNVSWTDYEPYFAYTFINMTAEGAFQIFWSTSWIYCNQTSGRNKIVRDDSTELLHFIVKKDAPATDLVAVTANDEPCNASPGVSINISNMTAVPSFPDKGSCALMDASNPVGVSSDPCRVKIDEPTAERIQNNLRERLCSALNPDRPADCTTKDNAAQSGAAVGIKCLAVAIVMVGFLA</sequence>
<gene>
    <name evidence="3" type="ORF">PODANS_5_1140</name>
</gene>
<keyword evidence="5" id="KW-1185">Reference proteome</keyword>
<reference evidence="3 5" key="1">
    <citation type="journal article" date="2008" name="Genome Biol.">
        <title>The genome sequence of the model ascomycete fungus Podospora anserina.</title>
        <authorList>
            <person name="Espagne E."/>
            <person name="Lespinet O."/>
            <person name="Malagnac F."/>
            <person name="Da Silva C."/>
            <person name="Jaillon O."/>
            <person name="Porcel B.M."/>
            <person name="Couloux A."/>
            <person name="Aury J.-M."/>
            <person name="Segurens B."/>
            <person name="Poulain J."/>
            <person name="Anthouard V."/>
            <person name="Grossetete S."/>
            <person name="Khalili H."/>
            <person name="Coppin E."/>
            <person name="Dequard-Chablat M."/>
            <person name="Picard M."/>
            <person name="Contamine V."/>
            <person name="Arnaise S."/>
            <person name="Bourdais A."/>
            <person name="Berteaux-Lecellier V."/>
            <person name="Gautheret D."/>
            <person name="de Vries R.P."/>
            <person name="Battaglia E."/>
            <person name="Coutinho P.M."/>
            <person name="Danchin E.G.J."/>
            <person name="Henrissat B."/>
            <person name="El Khoury R."/>
            <person name="Sainsard-Chanet A."/>
            <person name="Boivin A."/>
            <person name="Pinan-Lucarre B."/>
            <person name="Sellem C.H."/>
            <person name="Debuchy R."/>
            <person name="Wincker P."/>
            <person name="Weissenbach J."/>
            <person name="Silar P."/>
        </authorList>
    </citation>
    <scope>NUCLEOTIDE SEQUENCE [LARGE SCALE GENOMIC DNA]</scope>
    <source>
        <strain evidence="5">S / ATCC MYA-4624 / DSM 980 / FGSC 10383</strain>
        <strain evidence="3">S mat+</strain>
    </source>
</reference>
<dbReference type="EMBL" id="FO904940">
    <property type="protein sequence ID" value="CDP29077.1"/>
    <property type="molecule type" value="Genomic_DNA"/>
</dbReference>
<feature type="signal peptide" evidence="1">
    <location>
        <begin position="1"/>
        <end position="21"/>
    </location>
</feature>
<evidence type="ECO:0000313" key="3">
    <source>
        <dbReference type="EMBL" id="CAP62001.1"/>
    </source>
</evidence>
<dbReference type="Proteomes" id="UP000001197">
    <property type="component" value="Chromosome 5"/>
</dbReference>
<accession>B2AEY4</accession>
<protein>
    <submittedName>
        <fullName evidence="3">Podospora anserina S mat+ genomic DNA chromosome 5, supercontig 1</fullName>
    </submittedName>
</protein>
<dbReference type="AlphaFoldDB" id="B2AEY4"/>
<proteinExistence type="predicted"/>
<evidence type="ECO:0000313" key="5">
    <source>
        <dbReference type="Proteomes" id="UP000001197"/>
    </source>
</evidence>
<dbReference type="EMBL" id="CU633457">
    <property type="protein sequence ID" value="CAP62001.1"/>
    <property type="molecule type" value="Genomic_DNA"/>
</dbReference>
<evidence type="ECO:0000313" key="4">
    <source>
        <dbReference type="EMBL" id="CDP29077.1"/>
    </source>
</evidence>
<evidence type="ECO:0000256" key="1">
    <source>
        <dbReference type="SAM" id="SignalP"/>
    </source>
</evidence>
<evidence type="ECO:0000259" key="2">
    <source>
        <dbReference type="Pfam" id="PF23584"/>
    </source>
</evidence>
<dbReference type="KEGG" id="pan:PODANSg1241"/>
<reference evidence="5" key="3">
    <citation type="journal article" date="2014" name="Genetics">
        <title>Maintaining two mating types: Structure of the mating type locus and its role in heterokaryosis in Podospora anserina.</title>
        <authorList>
            <person name="Grognet P."/>
            <person name="Bidard F."/>
            <person name="Kuchly C."/>
            <person name="Tong L.C.H."/>
            <person name="Coppin E."/>
            <person name="Benkhali J.A."/>
            <person name="Couloux A."/>
            <person name="Wincker P."/>
            <person name="Debuchy R."/>
            <person name="Silar P."/>
        </authorList>
    </citation>
    <scope>GENOME REANNOTATION</scope>
    <source>
        <strain evidence="5">S / ATCC MYA-4624 / DSM 980 / FGSC 10383</strain>
    </source>
</reference>